<dbReference type="AlphaFoldDB" id="B0T5I7"/>
<dbReference type="OrthoDB" id="3480230at2"/>
<protein>
    <recommendedName>
        <fullName evidence="1">DUF7662 domain-containing protein</fullName>
    </recommendedName>
</protein>
<dbReference type="KEGG" id="cak:Caul_0408"/>
<organism evidence="2">
    <name type="scientific">Caulobacter sp. (strain K31)</name>
    <dbReference type="NCBI Taxonomy" id="366602"/>
    <lineage>
        <taxon>Bacteria</taxon>
        <taxon>Pseudomonadati</taxon>
        <taxon>Pseudomonadota</taxon>
        <taxon>Alphaproteobacteria</taxon>
        <taxon>Caulobacterales</taxon>
        <taxon>Caulobacteraceae</taxon>
        <taxon>Caulobacter</taxon>
    </lineage>
</organism>
<dbReference type="InterPro" id="IPR056079">
    <property type="entry name" value="DUF7662"/>
</dbReference>
<gene>
    <name evidence="2" type="ordered locus">Caul_0408</name>
</gene>
<feature type="domain" description="DUF7662" evidence="1">
    <location>
        <begin position="4"/>
        <end position="49"/>
    </location>
</feature>
<dbReference type="Pfam" id="PF24698">
    <property type="entry name" value="DUF7662"/>
    <property type="match status" value="1"/>
</dbReference>
<dbReference type="EMBL" id="CP000927">
    <property type="protein sequence ID" value="ABZ69545.1"/>
    <property type="molecule type" value="Genomic_DNA"/>
</dbReference>
<proteinExistence type="predicted"/>
<accession>B0T5I7</accession>
<name>B0T5I7_CAUSK</name>
<evidence type="ECO:0000313" key="2">
    <source>
        <dbReference type="EMBL" id="ABZ69545.1"/>
    </source>
</evidence>
<dbReference type="HOGENOM" id="CLU_2786269_0_0_5"/>
<sequence>MAKYDPLKRYLARQKSPSVELSFTEMERLIGALLPKRAVALAWWSEDITGPGFIVSFAGSERVCFKRC</sequence>
<reference evidence="2" key="1">
    <citation type="submission" date="2008-01" db="EMBL/GenBank/DDBJ databases">
        <title>Complete sequence of chromosome of Caulobacter sp. K31.</title>
        <authorList>
            <consortium name="US DOE Joint Genome Institute"/>
            <person name="Copeland A."/>
            <person name="Lucas S."/>
            <person name="Lapidus A."/>
            <person name="Barry K."/>
            <person name="Glavina del Rio T."/>
            <person name="Dalin E."/>
            <person name="Tice H."/>
            <person name="Pitluck S."/>
            <person name="Bruce D."/>
            <person name="Goodwin L."/>
            <person name="Thompson L.S."/>
            <person name="Brettin T."/>
            <person name="Detter J.C."/>
            <person name="Han C."/>
            <person name="Schmutz J."/>
            <person name="Larimer F."/>
            <person name="Land M."/>
            <person name="Hauser L."/>
            <person name="Kyrpides N."/>
            <person name="Kim E."/>
            <person name="Stephens C."/>
            <person name="Richardson P."/>
        </authorList>
    </citation>
    <scope>NUCLEOTIDE SEQUENCE [LARGE SCALE GENOMIC DNA]</scope>
    <source>
        <strain evidence="2">K31</strain>
    </source>
</reference>
<evidence type="ECO:0000259" key="1">
    <source>
        <dbReference type="Pfam" id="PF24698"/>
    </source>
</evidence>